<dbReference type="AlphaFoldDB" id="A0A2X0LQL8"/>
<evidence type="ECO:0000313" key="1">
    <source>
        <dbReference type="EMBL" id="SGY14212.1"/>
    </source>
</evidence>
<evidence type="ECO:0000313" key="2">
    <source>
        <dbReference type="Proteomes" id="UP000249464"/>
    </source>
</evidence>
<proteinExistence type="predicted"/>
<name>A0A2X0LQL8_9BASI</name>
<gene>
    <name evidence="1" type="primary">BQ5605_C010g06103</name>
    <name evidence="1" type="ORF">BQ5605_C010G06103</name>
</gene>
<dbReference type="Proteomes" id="UP000249464">
    <property type="component" value="Unassembled WGS sequence"/>
</dbReference>
<dbReference type="EMBL" id="FQNC01000012">
    <property type="protein sequence ID" value="SGY14212.1"/>
    <property type="molecule type" value="Genomic_DNA"/>
</dbReference>
<accession>A0A2X0LQL8</accession>
<reference evidence="1 2" key="1">
    <citation type="submission" date="2016-11" db="EMBL/GenBank/DDBJ databases">
        <authorList>
            <person name="Jaros S."/>
            <person name="Januszkiewicz K."/>
            <person name="Wedrychowicz H."/>
        </authorList>
    </citation>
    <scope>NUCLEOTIDE SEQUENCE [LARGE SCALE GENOMIC DNA]</scope>
</reference>
<protein>
    <submittedName>
        <fullName evidence="1">BQ5605_C010g06103 protein</fullName>
    </submittedName>
</protein>
<sequence length="54" mass="6159">MSQIDKGVHIFYRRVIGGSPILSFYERKEQLTVSGIGSSWSLRREVRCKGFVSP</sequence>
<keyword evidence="2" id="KW-1185">Reference proteome</keyword>
<organism evidence="1 2">
    <name type="scientific">Microbotryum silenes-dioicae</name>
    <dbReference type="NCBI Taxonomy" id="796604"/>
    <lineage>
        <taxon>Eukaryota</taxon>
        <taxon>Fungi</taxon>
        <taxon>Dikarya</taxon>
        <taxon>Basidiomycota</taxon>
        <taxon>Pucciniomycotina</taxon>
        <taxon>Microbotryomycetes</taxon>
        <taxon>Microbotryales</taxon>
        <taxon>Microbotryaceae</taxon>
        <taxon>Microbotryum</taxon>
    </lineage>
</organism>